<feature type="transmembrane region" description="Helical" evidence="1">
    <location>
        <begin position="184"/>
        <end position="207"/>
    </location>
</feature>
<proteinExistence type="predicted"/>
<feature type="transmembrane region" description="Helical" evidence="1">
    <location>
        <begin position="104"/>
        <end position="127"/>
    </location>
</feature>
<dbReference type="OrthoDB" id="3782375at2759"/>
<keyword evidence="3" id="KW-1185">Reference proteome</keyword>
<gene>
    <name evidence="2" type="ORF">BS50DRAFT_34784</name>
</gene>
<keyword evidence="1" id="KW-1133">Transmembrane helix</keyword>
<accession>A0A2T2PC08</accession>
<protein>
    <submittedName>
        <fullName evidence="2">Uncharacterized protein</fullName>
    </submittedName>
</protein>
<evidence type="ECO:0000313" key="3">
    <source>
        <dbReference type="Proteomes" id="UP000240883"/>
    </source>
</evidence>
<organism evidence="2 3">
    <name type="scientific">Corynespora cassiicola Philippines</name>
    <dbReference type="NCBI Taxonomy" id="1448308"/>
    <lineage>
        <taxon>Eukaryota</taxon>
        <taxon>Fungi</taxon>
        <taxon>Dikarya</taxon>
        <taxon>Ascomycota</taxon>
        <taxon>Pezizomycotina</taxon>
        <taxon>Dothideomycetes</taxon>
        <taxon>Pleosporomycetidae</taxon>
        <taxon>Pleosporales</taxon>
        <taxon>Corynesporascaceae</taxon>
        <taxon>Corynespora</taxon>
    </lineage>
</organism>
<evidence type="ECO:0000313" key="2">
    <source>
        <dbReference type="EMBL" id="PSN75213.1"/>
    </source>
</evidence>
<reference evidence="2 3" key="1">
    <citation type="journal article" date="2018" name="Front. Microbiol.">
        <title>Genome-Wide Analysis of Corynespora cassiicola Leaf Fall Disease Putative Effectors.</title>
        <authorList>
            <person name="Lopez D."/>
            <person name="Ribeiro S."/>
            <person name="Label P."/>
            <person name="Fumanal B."/>
            <person name="Venisse J.S."/>
            <person name="Kohler A."/>
            <person name="de Oliveira R.R."/>
            <person name="Labutti K."/>
            <person name="Lipzen A."/>
            <person name="Lail K."/>
            <person name="Bauer D."/>
            <person name="Ohm R.A."/>
            <person name="Barry K.W."/>
            <person name="Spatafora J."/>
            <person name="Grigoriev I.V."/>
            <person name="Martin F.M."/>
            <person name="Pujade-Renaud V."/>
        </authorList>
    </citation>
    <scope>NUCLEOTIDE SEQUENCE [LARGE SCALE GENOMIC DNA]</scope>
    <source>
        <strain evidence="2 3">Philippines</strain>
    </source>
</reference>
<dbReference type="Proteomes" id="UP000240883">
    <property type="component" value="Unassembled WGS sequence"/>
</dbReference>
<name>A0A2T2PC08_CORCC</name>
<keyword evidence="1" id="KW-0472">Membrane</keyword>
<sequence length="231" mass="25428">MPDKAEKKRNPKTTLAIALACLVLGIPVAGVAINLESTFMPEVPIGARELDSPDGIETLKFDLINGPHIAIFAAAFMTIAAATITMLGSVILRHVSKENVPVGIASFGFAVINQVAQLVILALVYILNSVHPVSANPNDVRFVDGKYETNGKEFTRETWACTMKTLFRDTEGTWAINACSEYHYARYTLIIQVVVAFLLVMIAYWPVRKWMFGRSRKMTAMEQLKAGHAKA</sequence>
<dbReference type="EMBL" id="KZ678128">
    <property type="protein sequence ID" value="PSN75213.1"/>
    <property type="molecule type" value="Genomic_DNA"/>
</dbReference>
<feature type="transmembrane region" description="Helical" evidence="1">
    <location>
        <begin position="69"/>
        <end position="92"/>
    </location>
</feature>
<dbReference type="AlphaFoldDB" id="A0A2T2PC08"/>
<evidence type="ECO:0000256" key="1">
    <source>
        <dbReference type="SAM" id="Phobius"/>
    </source>
</evidence>
<keyword evidence="1" id="KW-0812">Transmembrane</keyword>